<comment type="caution">
    <text evidence="3">The sequence shown here is derived from an EMBL/GenBank/DDBJ whole genome shotgun (WGS) entry which is preliminary data.</text>
</comment>
<feature type="compositionally biased region" description="Low complexity" evidence="2">
    <location>
        <begin position="11"/>
        <end position="21"/>
    </location>
</feature>
<dbReference type="EMBL" id="JAVXUP010000967">
    <property type="protein sequence ID" value="KAK3017917.1"/>
    <property type="molecule type" value="Genomic_DNA"/>
</dbReference>
<name>A0AA88W120_9ASTE</name>
<evidence type="ECO:0000313" key="4">
    <source>
        <dbReference type="Proteomes" id="UP001188597"/>
    </source>
</evidence>
<keyword evidence="1" id="KW-0238">DNA-binding</keyword>
<sequence>MKRFKEPNRVSWAPSPAPSSSQVRVFVSDGFPTKAGAEAQCHVRKVSKASWMDSQATRYEDPLKGRHAVHPASEKVSHIPRIKWKCPPKFALVDKWRVAAGEESEEVKVQKLREMRVLEAVYPHVSALPHRFASQVSL</sequence>
<feature type="region of interest" description="Disordered" evidence="2">
    <location>
        <begin position="1"/>
        <end position="22"/>
    </location>
</feature>
<accession>A0AA88W120</accession>
<dbReference type="PANTHER" id="PTHR33400:SF9">
    <property type="entry name" value="C3H1-TYPE DOMAIN-CONTAINING PROTEIN"/>
    <property type="match status" value="1"/>
</dbReference>
<dbReference type="PANTHER" id="PTHR33400">
    <property type="entry name" value="ZINC FINGER CCCH DOMAIN-CONTAINING PROTEIN 6-RELATED"/>
    <property type="match status" value="1"/>
</dbReference>
<dbReference type="Proteomes" id="UP001188597">
    <property type="component" value="Unassembled WGS sequence"/>
</dbReference>
<proteinExistence type="predicted"/>
<evidence type="ECO:0000313" key="3">
    <source>
        <dbReference type="EMBL" id="KAK3017917.1"/>
    </source>
</evidence>
<protein>
    <submittedName>
        <fullName evidence="3">Uncharacterized protein</fullName>
    </submittedName>
</protein>
<dbReference type="AlphaFoldDB" id="A0AA88W120"/>
<gene>
    <name evidence="3" type="ORF">RJ639_004006</name>
</gene>
<evidence type="ECO:0000256" key="2">
    <source>
        <dbReference type="SAM" id="MobiDB-lite"/>
    </source>
</evidence>
<reference evidence="3" key="1">
    <citation type="submission" date="2022-12" db="EMBL/GenBank/DDBJ databases">
        <title>Draft genome assemblies for two species of Escallonia (Escalloniales).</title>
        <authorList>
            <person name="Chanderbali A."/>
            <person name="Dervinis C."/>
            <person name="Anghel I."/>
            <person name="Soltis D."/>
            <person name="Soltis P."/>
            <person name="Zapata F."/>
        </authorList>
    </citation>
    <scope>NUCLEOTIDE SEQUENCE</scope>
    <source>
        <strain evidence="3">UCBG64.0493</strain>
        <tissue evidence="3">Leaf</tissue>
    </source>
</reference>
<keyword evidence="4" id="KW-1185">Reference proteome</keyword>
<organism evidence="3 4">
    <name type="scientific">Escallonia herrerae</name>
    <dbReference type="NCBI Taxonomy" id="1293975"/>
    <lineage>
        <taxon>Eukaryota</taxon>
        <taxon>Viridiplantae</taxon>
        <taxon>Streptophyta</taxon>
        <taxon>Embryophyta</taxon>
        <taxon>Tracheophyta</taxon>
        <taxon>Spermatophyta</taxon>
        <taxon>Magnoliopsida</taxon>
        <taxon>eudicotyledons</taxon>
        <taxon>Gunneridae</taxon>
        <taxon>Pentapetalae</taxon>
        <taxon>asterids</taxon>
        <taxon>campanulids</taxon>
        <taxon>Escalloniales</taxon>
        <taxon>Escalloniaceae</taxon>
        <taxon>Escallonia</taxon>
    </lineage>
</organism>
<dbReference type="GO" id="GO:0003677">
    <property type="term" value="F:DNA binding"/>
    <property type="evidence" value="ECO:0007669"/>
    <property type="project" value="UniProtKB-KW"/>
</dbReference>
<evidence type="ECO:0000256" key="1">
    <source>
        <dbReference type="ARBA" id="ARBA00023125"/>
    </source>
</evidence>